<dbReference type="InterPro" id="IPR013766">
    <property type="entry name" value="Thioredoxin_domain"/>
</dbReference>
<accession>A0ABT1F7N4</accession>
<sequence>MLGVGLVLGAPAIAAVPAQGKASSGLDKLLNMEGIDGSYAITYRDAEGKAIARAAFITAVFDHHGTFSFDHDPAKHTADLRLNRPGSQAALLAKAAASSAHARGAMLKSGQAWPAFRLADLQGRTVDAASLRGHTTLINFYFSQCAPCIQETPVLTAYAHGHPEVSVLAVTFDDAGTTRDYVAKHHFGWPVLPDAMPLIESVGVSAYPAMAVVGPDGRVLRMALSSDIDPGHALTVAALSSWVAGAQAPASRNHPIGR</sequence>
<feature type="domain" description="Thioredoxin" evidence="1">
    <location>
        <begin position="107"/>
        <end position="248"/>
    </location>
</feature>
<comment type="caution">
    <text evidence="2">The sequence shown here is derived from an EMBL/GenBank/DDBJ whole genome shotgun (WGS) entry which is preliminary data.</text>
</comment>
<protein>
    <submittedName>
        <fullName evidence="2">TlpA family protein disulfide reductase</fullName>
    </submittedName>
</protein>
<dbReference type="PANTHER" id="PTHR42852">
    <property type="entry name" value="THIOL:DISULFIDE INTERCHANGE PROTEIN DSBE"/>
    <property type="match status" value="1"/>
</dbReference>
<gene>
    <name evidence="2" type="ORF">NC595_03620</name>
</gene>
<dbReference type="InterPro" id="IPR013740">
    <property type="entry name" value="Redoxin"/>
</dbReference>
<name>A0ABT1F7N4_9GAMM</name>
<dbReference type="Gene3D" id="3.40.30.10">
    <property type="entry name" value="Glutaredoxin"/>
    <property type="match status" value="1"/>
</dbReference>
<evidence type="ECO:0000259" key="1">
    <source>
        <dbReference type="PROSITE" id="PS51352"/>
    </source>
</evidence>
<proteinExistence type="predicted"/>
<dbReference type="InterPro" id="IPR050553">
    <property type="entry name" value="Thioredoxin_ResA/DsbE_sf"/>
</dbReference>
<dbReference type="Pfam" id="PF08534">
    <property type="entry name" value="Redoxin"/>
    <property type="match status" value="1"/>
</dbReference>
<dbReference type="PROSITE" id="PS51352">
    <property type="entry name" value="THIOREDOXIN_2"/>
    <property type="match status" value="1"/>
</dbReference>
<dbReference type="CDD" id="cd02966">
    <property type="entry name" value="TlpA_like_family"/>
    <property type="match status" value="1"/>
</dbReference>
<reference evidence="2 3" key="1">
    <citation type="submission" date="2022-06" db="EMBL/GenBank/DDBJ databases">
        <title>Dyella sp. Sa strain:Sa Genome sequencing.</title>
        <authorList>
            <person name="Park S."/>
        </authorList>
    </citation>
    <scope>NUCLEOTIDE SEQUENCE [LARGE SCALE GENOMIC DNA]</scope>
    <source>
        <strain evidence="2 3">Sa</strain>
    </source>
</reference>
<keyword evidence="3" id="KW-1185">Reference proteome</keyword>
<evidence type="ECO:0000313" key="3">
    <source>
        <dbReference type="Proteomes" id="UP001204615"/>
    </source>
</evidence>
<dbReference type="InterPro" id="IPR036249">
    <property type="entry name" value="Thioredoxin-like_sf"/>
</dbReference>
<dbReference type="RefSeq" id="WP_253564902.1">
    <property type="nucleotide sequence ID" value="NZ_JAMZEK010000001.1"/>
</dbReference>
<dbReference type="EMBL" id="JAMZEK010000001">
    <property type="protein sequence ID" value="MCP1373145.1"/>
    <property type="molecule type" value="Genomic_DNA"/>
</dbReference>
<dbReference type="Proteomes" id="UP001204615">
    <property type="component" value="Unassembled WGS sequence"/>
</dbReference>
<dbReference type="SUPFAM" id="SSF52833">
    <property type="entry name" value="Thioredoxin-like"/>
    <property type="match status" value="1"/>
</dbReference>
<organism evidence="2 3">
    <name type="scientific">Dyella lutea</name>
    <dbReference type="NCBI Taxonomy" id="2950441"/>
    <lineage>
        <taxon>Bacteria</taxon>
        <taxon>Pseudomonadati</taxon>
        <taxon>Pseudomonadota</taxon>
        <taxon>Gammaproteobacteria</taxon>
        <taxon>Lysobacterales</taxon>
        <taxon>Rhodanobacteraceae</taxon>
        <taxon>Dyella</taxon>
    </lineage>
</organism>
<dbReference type="PANTHER" id="PTHR42852:SF18">
    <property type="entry name" value="CHROMOSOME UNDETERMINED SCAFFOLD_47, WHOLE GENOME SHOTGUN SEQUENCE"/>
    <property type="match status" value="1"/>
</dbReference>
<evidence type="ECO:0000313" key="2">
    <source>
        <dbReference type="EMBL" id="MCP1373145.1"/>
    </source>
</evidence>